<feature type="domain" description="F-box" evidence="1">
    <location>
        <begin position="1"/>
        <end position="45"/>
    </location>
</feature>
<dbReference type="SUPFAM" id="SSF52047">
    <property type="entry name" value="RNI-like"/>
    <property type="match status" value="1"/>
</dbReference>
<dbReference type="InParanoid" id="A0A162TJU3"/>
<name>A0A162TJU3_PHYB8</name>
<gene>
    <name evidence="2" type="ORF">PHYBLDRAFT_72114</name>
</gene>
<dbReference type="Proteomes" id="UP000077315">
    <property type="component" value="Unassembled WGS sequence"/>
</dbReference>
<protein>
    <recommendedName>
        <fullName evidence="1">F-box domain-containing protein</fullName>
    </recommendedName>
</protein>
<proteinExistence type="predicted"/>
<dbReference type="InterPro" id="IPR001810">
    <property type="entry name" value="F-box_dom"/>
</dbReference>
<keyword evidence="3" id="KW-1185">Reference proteome</keyword>
<evidence type="ECO:0000313" key="3">
    <source>
        <dbReference type="Proteomes" id="UP000077315"/>
    </source>
</evidence>
<dbReference type="InterPro" id="IPR032675">
    <property type="entry name" value="LRR_dom_sf"/>
</dbReference>
<dbReference type="GeneID" id="29003504"/>
<dbReference type="RefSeq" id="XP_018285743.1">
    <property type="nucleotide sequence ID" value="XM_018442598.1"/>
</dbReference>
<evidence type="ECO:0000313" key="2">
    <source>
        <dbReference type="EMBL" id="OAD67703.1"/>
    </source>
</evidence>
<evidence type="ECO:0000259" key="1">
    <source>
        <dbReference type="PROSITE" id="PS50181"/>
    </source>
</evidence>
<reference evidence="3" key="1">
    <citation type="submission" date="2015-06" db="EMBL/GenBank/DDBJ databases">
        <title>Expansion of signal transduction pathways in fungi by whole-genome duplication.</title>
        <authorList>
            <consortium name="DOE Joint Genome Institute"/>
            <person name="Corrochano L.M."/>
            <person name="Kuo A."/>
            <person name="Marcet-Houben M."/>
            <person name="Polaino S."/>
            <person name="Salamov A."/>
            <person name="Villalobos J.M."/>
            <person name="Alvarez M.I."/>
            <person name="Avalos J."/>
            <person name="Benito E.P."/>
            <person name="Benoit I."/>
            <person name="Burger G."/>
            <person name="Camino L.P."/>
            <person name="Canovas D."/>
            <person name="Cerda-Olmedo E."/>
            <person name="Cheng J.-F."/>
            <person name="Dominguez A."/>
            <person name="Elias M."/>
            <person name="Eslava A.P."/>
            <person name="Glaser F."/>
            <person name="Grimwood J."/>
            <person name="Gutierrez G."/>
            <person name="Heitman J."/>
            <person name="Henrissat B."/>
            <person name="Iturriaga E.A."/>
            <person name="Lang B.F."/>
            <person name="Lavin J.L."/>
            <person name="Lee S."/>
            <person name="Li W."/>
            <person name="Lindquist E."/>
            <person name="Lopez-Garcia S."/>
            <person name="Luque E.M."/>
            <person name="Marcos A.T."/>
            <person name="Martin J."/>
            <person name="McCluskey K."/>
            <person name="Medina H.R."/>
            <person name="Miralles-Duran A."/>
            <person name="Miyazaki A."/>
            <person name="Munoz-Torres E."/>
            <person name="Oguiza J.A."/>
            <person name="Ohm R."/>
            <person name="Olmedo M."/>
            <person name="Orejas M."/>
            <person name="Ortiz-Castellanos L."/>
            <person name="Pisabarro A.G."/>
            <person name="Rodriguez-Romero J."/>
            <person name="Ruiz-Herrera J."/>
            <person name="Ruiz-Vazquez R."/>
            <person name="Sanz C."/>
            <person name="Schackwitz W."/>
            <person name="Schmutz J."/>
            <person name="Shahriari M."/>
            <person name="Shelest E."/>
            <person name="Silva-Franco F."/>
            <person name="Soanes D."/>
            <person name="Syed K."/>
            <person name="Tagua V.G."/>
            <person name="Talbot N.J."/>
            <person name="Thon M."/>
            <person name="De vries R.P."/>
            <person name="Wiebenga A."/>
            <person name="Yadav J.S."/>
            <person name="Braun E.L."/>
            <person name="Baker S."/>
            <person name="Garre V."/>
            <person name="Horwitz B."/>
            <person name="Torres-Martinez S."/>
            <person name="Idnurm A."/>
            <person name="Herrera-Estrella A."/>
            <person name="Gabaldon T."/>
            <person name="Grigoriev I.V."/>
        </authorList>
    </citation>
    <scope>NUCLEOTIDE SEQUENCE [LARGE SCALE GENOMIC DNA]</scope>
    <source>
        <strain evidence="3">NRRL 1555(-)</strain>
    </source>
</reference>
<dbReference type="VEuPathDB" id="FungiDB:PHYBLDRAFT_72114"/>
<dbReference type="AlphaFoldDB" id="A0A162TJU3"/>
<accession>A0A162TJU3</accession>
<dbReference type="OrthoDB" id="2242631at2759"/>
<dbReference type="PROSITE" id="PS50181">
    <property type="entry name" value="FBOX"/>
    <property type="match status" value="1"/>
</dbReference>
<sequence>MSITTLPNEIFLRITRNLSKKDVDSVNLTCKALNGYLKTATWKTIRINDVSIIFNALPTTAYQTLLYQYGHLTKELRLETFDPDENWTLDSLQQTFPNLRYLRIYGNYLPTCGTSTKVNHTKWQYLIELDCNVFVRPSKMSIIEMINKKDLQIFNELENMFCFVNRVEKLHLYNINNQVYSVHPLDIVETVHKYFKQLKTFGTDITPIPFEGQYWVRATGSLPEEQLTWLTLRPCDMKIRWLAYFARKYPNLRTLELERVSHDYTNFYHIQGRHQHPVLETVEFDGIQHPFSCLQRIKISSTALSYQFCAAFWKTLKKLDIPLKHVSYDDSDICHYDSRAAYTFFYSLDLVESNLEVCLNSCPKFMETFTYKGLRNIGIRQAGPHVRFEIHPVLVNLHIEDSILPIHLDVVLNRCSALRKIRLVHTNISIRSETSGGPMMHGLEIAELRSSIMTASVLEYMSYNCRNLNYLNIKYSTVHGTISRTTGIMDIDMTYTSFKTLYIRCLVLKPSEENENNFGSRDEAKLVAISQEEPDHNTNDSISGVLLDPPFQHQGKNDKNKKIWIYTKGILPRGQYKEDTRRLNKEEAEQAEDYFQNYATNEALSEERRNAIFDKLFIEMNHINVPFQYTYIRCKKLVSYTLGTRWKERESDSFWDDLYESL</sequence>
<organism evidence="2 3">
    <name type="scientific">Phycomyces blakesleeanus (strain ATCC 8743b / DSM 1359 / FGSC 10004 / NBRC 33097 / NRRL 1555)</name>
    <dbReference type="NCBI Taxonomy" id="763407"/>
    <lineage>
        <taxon>Eukaryota</taxon>
        <taxon>Fungi</taxon>
        <taxon>Fungi incertae sedis</taxon>
        <taxon>Mucoromycota</taxon>
        <taxon>Mucoromycotina</taxon>
        <taxon>Mucoromycetes</taxon>
        <taxon>Mucorales</taxon>
        <taxon>Phycomycetaceae</taxon>
        <taxon>Phycomyces</taxon>
    </lineage>
</organism>
<dbReference type="Gene3D" id="3.80.10.10">
    <property type="entry name" value="Ribonuclease Inhibitor"/>
    <property type="match status" value="1"/>
</dbReference>
<dbReference type="EMBL" id="KV440998">
    <property type="protein sequence ID" value="OAD67703.1"/>
    <property type="molecule type" value="Genomic_DNA"/>
</dbReference>